<dbReference type="EMBL" id="BDIP01005169">
    <property type="protein sequence ID" value="GIQ89553.1"/>
    <property type="molecule type" value="Genomic_DNA"/>
</dbReference>
<keyword evidence="5" id="KW-0418">Kinase</keyword>
<dbReference type="Proteomes" id="UP000265618">
    <property type="component" value="Unassembled WGS sequence"/>
</dbReference>
<organism evidence="11 12">
    <name type="scientific">Kipferlia bialata</name>
    <dbReference type="NCBI Taxonomy" id="797122"/>
    <lineage>
        <taxon>Eukaryota</taxon>
        <taxon>Metamonada</taxon>
        <taxon>Carpediemonas-like organisms</taxon>
        <taxon>Kipferlia</taxon>
    </lineage>
</organism>
<name>A0A9K3D5M4_9EUKA</name>
<evidence type="ECO:0000259" key="10">
    <source>
        <dbReference type="PROSITE" id="PS50032"/>
    </source>
</evidence>
<evidence type="ECO:0000256" key="8">
    <source>
        <dbReference type="ARBA" id="ARBA00048679"/>
    </source>
</evidence>
<keyword evidence="4" id="KW-0547">Nucleotide-binding</keyword>
<dbReference type="EC" id="2.7.11.1" evidence="1"/>
<evidence type="ECO:0000256" key="1">
    <source>
        <dbReference type="ARBA" id="ARBA00012513"/>
    </source>
</evidence>
<feature type="region of interest" description="Disordered" evidence="9">
    <location>
        <begin position="1"/>
        <end position="64"/>
    </location>
</feature>
<comment type="caution">
    <text evidence="11">The sequence shown here is derived from an EMBL/GenBank/DDBJ whole genome shotgun (WGS) entry which is preliminary data.</text>
</comment>
<evidence type="ECO:0000313" key="12">
    <source>
        <dbReference type="Proteomes" id="UP000265618"/>
    </source>
</evidence>
<keyword evidence="2" id="KW-0723">Serine/threonine-protein kinase</keyword>
<dbReference type="Pfam" id="PF02149">
    <property type="entry name" value="KA1"/>
    <property type="match status" value="1"/>
</dbReference>
<reference evidence="11 12" key="1">
    <citation type="journal article" date="2018" name="PLoS ONE">
        <title>The draft genome of Kipferlia bialata reveals reductive genome evolution in fornicate parasites.</title>
        <authorList>
            <person name="Tanifuji G."/>
            <person name="Takabayashi S."/>
            <person name="Kume K."/>
            <person name="Takagi M."/>
            <person name="Nakayama T."/>
            <person name="Kamikawa R."/>
            <person name="Inagaki Y."/>
            <person name="Hashimoto T."/>
        </authorList>
    </citation>
    <scope>NUCLEOTIDE SEQUENCE [LARGE SCALE GENOMIC DNA]</scope>
    <source>
        <strain evidence="11">NY0173</strain>
    </source>
</reference>
<sequence length="166" mass="18459">MGGLLSPTAAPQMPQTARHRRPTNDFTPHQRTAVEEGDKHTRRHRHRHRGEKDESEGDGSASARAKNVLRTFRGAFSRETTTSTLTPDQVYAHLMSACEQLGYPIVNDGYAVVVKASQGIGIRAEVGRLYGLDDTYVVNLRRQSGDSWQFRKICAKITALLNLNNA</sequence>
<feature type="compositionally biased region" description="Basic residues" evidence="9">
    <location>
        <begin position="40"/>
        <end position="49"/>
    </location>
</feature>
<comment type="catalytic activity">
    <reaction evidence="7">
        <text>L-threonyl-[protein] + ATP = O-phospho-L-threonyl-[protein] + ADP + H(+)</text>
        <dbReference type="Rhea" id="RHEA:46608"/>
        <dbReference type="Rhea" id="RHEA-COMP:11060"/>
        <dbReference type="Rhea" id="RHEA-COMP:11605"/>
        <dbReference type="ChEBI" id="CHEBI:15378"/>
        <dbReference type="ChEBI" id="CHEBI:30013"/>
        <dbReference type="ChEBI" id="CHEBI:30616"/>
        <dbReference type="ChEBI" id="CHEBI:61977"/>
        <dbReference type="ChEBI" id="CHEBI:456216"/>
        <dbReference type="EC" id="2.7.11.1"/>
    </reaction>
</comment>
<evidence type="ECO:0000256" key="5">
    <source>
        <dbReference type="ARBA" id="ARBA00022777"/>
    </source>
</evidence>
<dbReference type="SUPFAM" id="SSF103243">
    <property type="entry name" value="KA1-like"/>
    <property type="match status" value="1"/>
</dbReference>
<keyword evidence="3" id="KW-0808">Transferase</keyword>
<dbReference type="GO" id="GO:0005524">
    <property type="term" value="F:ATP binding"/>
    <property type="evidence" value="ECO:0007669"/>
    <property type="project" value="UniProtKB-KW"/>
</dbReference>
<dbReference type="InterPro" id="IPR001772">
    <property type="entry name" value="KA1_dom"/>
</dbReference>
<dbReference type="AlphaFoldDB" id="A0A9K3D5M4"/>
<keyword evidence="12" id="KW-1185">Reference proteome</keyword>
<evidence type="ECO:0000256" key="7">
    <source>
        <dbReference type="ARBA" id="ARBA00047899"/>
    </source>
</evidence>
<dbReference type="GO" id="GO:0004674">
    <property type="term" value="F:protein serine/threonine kinase activity"/>
    <property type="evidence" value="ECO:0007669"/>
    <property type="project" value="UniProtKB-KW"/>
</dbReference>
<evidence type="ECO:0000256" key="4">
    <source>
        <dbReference type="ARBA" id="ARBA00022741"/>
    </source>
</evidence>
<comment type="catalytic activity">
    <reaction evidence="8">
        <text>L-seryl-[protein] + ATP = O-phospho-L-seryl-[protein] + ADP + H(+)</text>
        <dbReference type="Rhea" id="RHEA:17989"/>
        <dbReference type="Rhea" id="RHEA-COMP:9863"/>
        <dbReference type="Rhea" id="RHEA-COMP:11604"/>
        <dbReference type="ChEBI" id="CHEBI:15378"/>
        <dbReference type="ChEBI" id="CHEBI:29999"/>
        <dbReference type="ChEBI" id="CHEBI:30616"/>
        <dbReference type="ChEBI" id="CHEBI:83421"/>
        <dbReference type="ChEBI" id="CHEBI:456216"/>
        <dbReference type="EC" id="2.7.11.1"/>
    </reaction>
</comment>
<evidence type="ECO:0000256" key="2">
    <source>
        <dbReference type="ARBA" id="ARBA00022527"/>
    </source>
</evidence>
<gene>
    <name evidence="11" type="ORF">KIPB_012052</name>
</gene>
<evidence type="ECO:0000256" key="9">
    <source>
        <dbReference type="SAM" id="MobiDB-lite"/>
    </source>
</evidence>
<feature type="domain" description="KA1" evidence="10">
    <location>
        <begin position="113"/>
        <end position="163"/>
    </location>
</feature>
<dbReference type="InterPro" id="IPR028375">
    <property type="entry name" value="KA1/Ssp2_C"/>
</dbReference>
<dbReference type="PROSITE" id="PS50032">
    <property type="entry name" value="KA1"/>
    <property type="match status" value="1"/>
</dbReference>
<evidence type="ECO:0000256" key="3">
    <source>
        <dbReference type="ARBA" id="ARBA00022679"/>
    </source>
</evidence>
<keyword evidence="6" id="KW-0067">ATP-binding</keyword>
<proteinExistence type="predicted"/>
<dbReference type="Gene3D" id="3.30.310.80">
    <property type="entry name" value="Kinase associated domain 1, KA1"/>
    <property type="match status" value="1"/>
</dbReference>
<accession>A0A9K3D5M4</accession>
<evidence type="ECO:0000256" key="6">
    <source>
        <dbReference type="ARBA" id="ARBA00022840"/>
    </source>
</evidence>
<evidence type="ECO:0000313" key="11">
    <source>
        <dbReference type="EMBL" id="GIQ89553.1"/>
    </source>
</evidence>
<protein>
    <recommendedName>
        <fullName evidence="1">non-specific serine/threonine protein kinase</fullName>
        <ecNumber evidence="1">2.7.11.1</ecNumber>
    </recommendedName>
</protein>